<evidence type="ECO:0000313" key="1">
    <source>
        <dbReference type="EMBL" id="OCH94814.1"/>
    </source>
</evidence>
<dbReference type="EMBL" id="KV722340">
    <property type="protein sequence ID" value="OCH94814.1"/>
    <property type="molecule type" value="Genomic_DNA"/>
</dbReference>
<name>A0A8E2DSI2_9APHY</name>
<organism evidence="1 2">
    <name type="scientific">Obba rivulosa</name>
    <dbReference type="NCBI Taxonomy" id="1052685"/>
    <lineage>
        <taxon>Eukaryota</taxon>
        <taxon>Fungi</taxon>
        <taxon>Dikarya</taxon>
        <taxon>Basidiomycota</taxon>
        <taxon>Agaricomycotina</taxon>
        <taxon>Agaricomycetes</taxon>
        <taxon>Polyporales</taxon>
        <taxon>Gelatoporiaceae</taxon>
        <taxon>Obba</taxon>
    </lineage>
</organism>
<dbReference type="OrthoDB" id="2803878at2759"/>
<proteinExistence type="predicted"/>
<sequence>MIRLIRNYQTASREDLARLMGSYTNERHTLDHMFARSWHNDEIEDSHDRIQARHKAVGDMLTASRGNRIVVIVLSQIETIKFARDWTRQTGKKGGKKWASQFYKRAFQEDSAYAPQFANLSHHARDQLFETLAPEFKRWKTVVRRAVTARSRLENLFTLVWL</sequence>
<accession>A0A8E2DSI2</accession>
<dbReference type="AlphaFoldDB" id="A0A8E2DSI2"/>
<reference evidence="1 2" key="1">
    <citation type="submission" date="2016-07" db="EMBL/GenBank/DDBJ databases">
        <title>Draft genome of the white-rot fungus Obba rivulosa 3A-2.</title>
        <authorList>
            <consortium name="DOE Joint Genome Institute"/>
            <person name="Miettinen O."/>
            <person name="Riley R."/>
            <person name="Acob R."/>
            <person name="Barry K."/>
            <person name="Cullen D."/>
            <person name="De Vries R."/>
            <person name="Hainaut M."/>
            <person name="Hatakka A."/>
            <person name="Henrissat B."/>
            <person name="Hilden K."/>
            <person name="Kuo R."/>
            <person name="Labutti K."/>
            <person name="Lipzen A."/>
            <person name="Makela M.R."/>
            <person name="Sandor L."/>
            <person name="Spatafora J.W."/>
            <person name="Grigoriev I.V."/>
            <person name="Hibbett D.S."/>
        </authorList>
    </citation>
    <scope>NUCLEOTIDE SEQUENCE [LARGE SCALE GENOMIC DNA]</scope>
    <source>
        <strain evidence="1 2">3A-2</strain>
    </source>
</reference>
<gene>
    <name evidence="1" type="ORF">OBBRIDRAFT_48857</name>
</gene>
<keyword evidence="2" id="KW-1185">Reference proteome</keyword>
<protein>
    <submittedName>
        <fullName evidence="1">Uncharacterized protein</fullName>
    </submittedName>
</protein>
<evidence type="ECO:0000313" key="2">
    <source>
        <dbReference type="Proteomes" id="UP000250043"/>
    </source>
</evidence>
<dbReference type="Proteomes" id="UP000250043">
    <property type="component" value="Unassembled WGS sequence"/>
</dbReference>